<keyword evidence="2" id="KW-1133">Transmembrane helix</keyword>
<accession>A0A1F7IKU0</accession>
<comment type="caution">
    <text evidence="4">The sequence shown here is derived from an EMBL/GenBank/DDBJ whole genome shotgun (WGS) entry which is preliminary data.</text>
</comment>
<dbReference type="Proteomes" id="UP000178040">
    <property type="component" value="Unassembled WGS sequence"/>
</dbReference>
<protein>
    <recommendedName>
        <fullName evidence="3">Type II secretion system protein GspG C-terminal domain-containing protein</fullName>
    </recommendedName>
</protein>
<dbReference type="GO" id="GO:0015627">
    <property type="term" value="C:type II protein secretion system complex"/>
    <property type="evidence" value="ECO:0007669"/>
    <property type="project" value="InterPro"/>
</dbReference>
<name>A0A1F7IKU0_9BACT</name>
<evidence type="ECO:0000256" key="2">
    <source>
        <dbReference type="SAM" id="Phobius"/>
    </source>
</evidence>
<feature type="transmembrane region" description="Helical" evidence="2">
    <location>
        <begin position="20"/>
        <end position="43"/>
    </location>
</feature>
<keyword evidence="1" id="KW-0488">Methylation</keyword>
<evidence type="ECO:0000313" key="5">
    <source>
        <dbReference type="Proteomes" id="UP000178040"/>
    </source>
</evidence>
<evidence type="ECO:0000256" key="1">
    <source>
        <dbReference type="ARBA" id="ARBA00022481"/>
    </source>
</evidence>
<evidence type="ECO:0000313" key="4">
    <source>
        <dbReference type="EMBL" id="OGK43966.1"/>
    </source>
</evidence>
<organism evidence="4 5">
    <name type="scientific">Candidatus Roizmanbacteria bacterium RIFCSPLOWO2_01_FULL_37_16</name>
    <dbReference type="NCBI Taxonomy" id="1802058"/>
    <lineage>
        <taxon>Bacteria</taxon>
        <taxon>Candidatus Roizmaniibacteriota</taxon>
    </lineage>
</organism>
<gene>
    <name evidence="4" type="ORF">A3B40_04135</name>
</gene>
<proteinExistence type="predicted"/>
<dbReference type="EMBL" id="MGAI01000035">
    <property type="protein sequence ID" value="OGK43966.1"/>
    <property type="molecule type" value="Genomic_DNA"/>
</dbReference>
<sequence>MFNDTKRLFFLSLKNSYSFTLIELLIVISILGLLIIGGLSQYYNSIKSARDARRKSDLQSIQKALETYYQDLGGYPGTIPDPFCHPTDCATAQYMTTLPKDPSGEPYFYESDGTYYRLYACIENPNDNGPGVNQAGYTPACGIDRCNPCRYGISSTNTVP</sequence>
<keyword evidence="2" id="KW-0812">Transmembrane</keyword>
<dbReference type="AlphaFoldDB" id="A0A1F7IKU0"/>
<evidence type="ECO:0000259" key="3">
    <source>
        <dbReference type="Pfam" id="PF08334"/>
    </source>
</evidence>
<dbReference type="GO" id="GO:0015628">
    <property type="term" value="P:protein secretion by the type II secretion system"/>
    <property type="evidence" value="ECO:0007669"/>
    <property type="project" value="InterPro"/>
</dbReference>
<dbReference type="SUPFAM" id="SSF54523">
    <property type="entry name" value="Pili subunits"/>
    <property type="match status" value="1"/>
</dbReference>
<dbReference type="Pfam" id="PF08334">
    <property type="entry name" value="T2SSG"/>
    <property type="match status" value="1"/>
</dbReference>
<dbReference type="InterPro" id="IPR045584">
    <property type="entry name" value="Pilin-like"/>
</dbReference>
<dbReference type="Gene3D" id="3.30.700.10">
    <property type="entry name" value="Glycoprotein, Type 4 Pilin"/>
    <property type="match status" value="1"/>
</dbReference>
<reference evidence="4 5" key="1">
    <citation type="journal article" date="2016" name="Nat. Commun.">
        <title>Thousands of microbial genomes shed light on interconnected biogeochemical processes in an aquifer system.</title>
        <authorList>
            <person name="Anantharaman K."/>
            <person name="Brown C.T."/>
            <person name="Hug L.A."/>
            <person name="Sharon I."/>
            <person name="Castelle C.J."/>
            <person name="Probst A.J."/>
            <person name="Thomas B.C."/>
            <person name="Singh A."/>
            <person name="Wilkins M.J."/>
            <person name="Karaoz U."/>
            <person name="Brodie E.L."/>
            <person name="Williams K.H."/>
            <person name="Hubbard S.S."/>
            <person name="Banfield J.F."/>
        </authorList>
    </citation>
    <scope>NUCLEOTIDE SEQUENCE [LARGE SCALE GENOMIC DNA]</scope>
</reference>
<dbReference type="InterPro" id="IPR012902">
    <property type="entry name" value="N_methyl_site"/>
</dbReference>
<dbReference type="InterPro" id="IPR000983">
    <property type="entry name" value="Bac_GSPG_pilin"/>
</dbReference>
<dbReference type="NCBIfam" id="TIGR02532">
    <property type="entry name" value="IV_pilin_GFxxxE"/>
    <property type="match status" value="1"/>
</dbReference>
<feature type="domain" description="Type II secretion system protein GspG C-terminal" evidence="3">
    <location>
        <begin position="43"/>
        <end position="116"/>
    </location>
</feature>
<dbReference type="Pfam" id="PF07963">
    <property type="entry name" value="N_methyl"/>
    <property type="match status" value="1"/>
</dbReference>
<dbReference type="PRINTS" id="PR00813">
    <property type="entry name" value="BCTERIALGSPG"/>
</dbReference>
<dbReference type="InterPro" id="IPR013545">
    <property type="entry name" value="T2SS_protein-GspG_C"/>
</dbReference>
<keyword evidence="2" id="KW-0472">Membrane</keyword>